<evidence type="ECO:0000313" key="3">
    <source>
        <dbReference type="EMBL" id="OGM20686.1"/>
    </source>
</evidence>
<protein>
    <recommendedName>
        <fullName evidence="2">DUF4342 domain-containing protein</fullName>
    </recommendedName>
</protein>
<evidence type="ECO:0000256" key="1">
    <source>
        <dbReference type="SAM" id="Phobius"/>
    </source>
</evidence>
<dbReference type="Proteomes" id="UP000176741">
    <property type="component" value="Unassembled WGS sequence"/>
</dbReference>
<evidence type="ECO:0000259" key="2">
    <source>
        <dbReference type="Pfam" id="PF14242"/>
    </source>
</evidence>
<proteinExistence type="predicted"/>
<keyword evidence="1" id="KW-0812">Transmembrane</keyword>
<dbReference type="AlphaFoldDB" id="A0A1F7Y094"/>
<organism evidence="3 4">
    <name type="scientific">Candidatus Woesebacteria bacterium RIFCSPHIGHO2_01_FULL_38_26b</name>
    <dbReference type="NCBI Taxonomy" id="1802491"/>
    <lineage>
        <taxon>Bacteria</taxon>
        <taxon>Candidatus Woeseibacteriota</taxon>
    </lineage>
</organism>
<comment type="caution">
    <text evidence="3">The sequence shown here is derived from an EMBL/GenBank/DDBJ whole genome shotgun (WGS) entry which is preliminary data.</text>
</comment>
<gene>
    <name evidence="3" type="ORF">A2771_02515</name>
</gene>
<keyword evidence="1" id="KW-0472">Membrane</keyword>
<dbReference type="InterPro" id="IPR025642">
    <property type="entry name" value="DUF4342"/>
</dbReference>
<name>A0A1F7Y094_9BACT</name>
<dbReference type="EMBL" id="MGGD01000028">
    <property type="protein sequence ID" value="OGM20686.1"/>
    <property type="molecule type" value="Genomic_DNA"/>
</dbReference>
<accession>A0A1F7Y094</accession>
<feature type="domain" description="DUF4342" evidence="2">
    <location>
        <begin position="10"/>
        <end position="85"/>
    </location>
</feature>
<feature type="transmembrane region" description="Helical" evidence="1">
    <location>
        <begin position="48"/>
        <end position="76"/>
    </location>
</feature>
<dbReference type="Pfam" id="PF14242">
    <property type="entry name" value="DUF4342"/>
    <property type="match status" value="1"/>
</dbReference>
<reference evidence="3 4" key="1">
    <citation type="journal article" date="2016" name="Nat. Commun.">
        <title>Thousands of microbial genomes shed light on interconnected biogeochemical processes in an aquifer system.</title>
        <authorList>
            <person name="Anantharaman K."/>
            <person name="Brown C.T."/>
            <person name="Hug L.A."/>
            <person name="Sharon I."/>
            <person name="Castelle C.J."/>
            <person name="Probst A.J."/>
            <person name="Thomas B.C."/>
            <person name="Singh A."/>
            <person name="Wilkins M.J."/>
            <person name="Karaoz U."/>
            <person name="Brodie E.L."/>
            <person name="Williams K.H."/>
            <person name="Hubbard S.S."/>
            <person name="Banfield J.F."/>
        </authorList>
    </citation>
    <scope>NUCLEOTIDE SEQUENCE [LARGE SCALE GENOMIC DNA]</scope>
</reference>
<sequence length="86" mass="9345">MPVKSKQSSKKQESFEIRGEELLKKIKELIKEGNIRRITILNKKGKEIIVIPLTVGVVGALLAPPLAAVGAIAALVTECTIKVERV</sequence>
<keyword evidence="1" id="KW-1133">Transmembrane helix</keyword>
<evidence type="ECO:0000313" key="4">
    <source>
        <dbReference type="Proteomes" id="UP000176741"/>
    </source>
</evidence>